<dbReference type="GO" id="GO:0051087">
    <property type="term" value="F:protein-folding chaperone binding"/>
    <property type="evidence" value="ECO:0007669"/>
    <property type="project" value="TreeGrafter"/>
</dbReference>
<dbReference type="PRINTS" id="PR00297">
    <property type="entry name" value="CHAPERONIN10"/>
</dbReference>
<dbReference type="Gene3D" id="2.30.33.40">
    <property type="entry name" value="GroES chaperonin"/>
    <property type="match status" value="1"/>
</dbReference>
<dbReference type="InterPro" id="IPR018369">
    <property type="entry name" value="Chaprnonin_Cpn10_CS"/>
</dbReference>
<reference evidence="4 5" key="1">
    <citation type="journal article" date="2024" name="Nat. Commun.">
        <title>Phylogenomics reveals the evolutionary origins of lichenization in chlorophyte algae.</title>
        <authorList>
            <person name="Puginier C."/>
            <person name="Libourel C."/>
            <person name="Otte J."/>
            <person name="Skaloud P."/>
            <person name="Haon M."/>
            <person name="Grisel S."/>
            <person name="Petersen M."/>
            <person name="Berrin J.G."/>
            <person name="Delaux P.M."/>
            <person name="Dal Grande F."/>
            <person name="Keller J."/>
        </authorList>
    </citation>
    <scope>NUCLEOTIDE SEQUENCE [LARGE SCALE GENOMIC DNA]</scope>
    <source>
        <strain evidence="4 5">SAG 245.80</strain>
    </source>
</reference>
<dbReference type="Proteomes" id="UP001445335">
    <property type="component" value="Unassembled WGS sequence"/>
</dbReference>
<accession>A0AAW1S9C8</accession>
<evidence type="ECO:0000313" key="4">
    <source>
        <dbReference type="EMBL" id="KAK9842524.1"/>
    </source>
</evidence>
<dbReference type="Pfam" id="PF00166">
    <property type="entry name" value="Cpn10"/>
    <property type="match status" value="1"/>
</dbReference>
<protein>
    <recommendedName>
        <fullName evidence="6">Chloroplast chaperonin 10</fullName>
    </recommendedName>
</protein>
<dbReference type="InterPro" id="IPR020818">
    <property type="entry name" value="Chaperonin_GroES"/>
</dbReference>
<dbReference type="CDD" id="cd00320">
    <property type="entry name" value="cpn10"/>
    <property type="match status" value="1"/>
</dbReference>
<evidence type="ECO:0000256" key="3">
    <source>
        <dbReference type="RuleBase" id="RU003479"/>
    </source>
</evidence>
<dbReference type="InterPro" id="IPR011032">
    <property type="entry name" value="GroES-like_sf"/>
</dbReference>
<dbReference type="InterPro" id="IPR037124">
    <property type="entry name" value="Chaperonin_GroES_sf"/>
</dbReference>
<evidence type="ECO:0008006" key="6">
    <source>
        <dbReference type="Google" id="ProtNLM"/>
    </source>
</evidence>
<proteinExistence type="inferred from homology"/>
<keyword evidence="2 3" id="KW-0143">Chaperone</keyword>
<dbReference type="PROSITE" id="PS00681">
    <property type="entry name" value="CHAPERONINS_CPN10"/>
    <property type="match status" value="1"/>
</dbReference>
<evidence type="ECO:0000313" key="5">
    <source>
        <dbReference type="Proteomes" id="UP001445335"/>
    </source>
</evidence>
<dbReference type="SUPFAM" id="SSF50129">
    <property type="entry name" value="GroES-like"/>
    <property type="match status" value="1"/>
</dbReference>
<dbReference type="SMART" id="SM00883">
    <property type="entry name" value="Cpn10"/>
    <property type="match status" value="1"/>
</dbReference>
<evidence type="ECO:0000256" key="2">
    <source>
        <dbReference type="ARBA" id="ARBA00023186"/>
    </source>
</evidence>
<name>A0AAW1S9C8_9CHLO</name>
<organism evidence="4 5">
    <name type="scientific">Elliptochloris bilobata</name>
    <dbReference type="NCBI Taxonomy" id="381761"/>
    <lineage>
        <taxon>Eukaryota</taxon>
        <taxon>Viridiplantae</taxon>
        <taxon>Chlorophyta</taxon>
        <taxon>core chlorophytes</taxon>
        <taxon>Trebouxiophyceae</taxon>
        <taxon>Trebouxiophyceae incertae sedis</taxon>
        <taxon>Elliptochloris clade</taxon>
        <taxon>Elliptochloris</taxon>
    </lineage>
</organism>
<dbReference type="GO" id="GO:0009507">
    <property type="term" value="C:chloroplast"/>
    <property type="evidence" value="ECO:0007669"/>
    <property type="project" value="TreeGrafter"/>
</dbReference>
<comment type="caution">
    <text evidence="4">The sequence shown here is derived from an EMBL/GenBank/DDBJ whole genome shotgun (WGS) entry which is preliminary data.</text>
</comment>
<comment type="similarity">
    <text evidence="1 3">Belongs to the GroES chaperonin family.</text>
</comment>
<gene>
    <name evidence="4" type="ORF">WJX81_004303</name>
</gene>
<dbReference type="PANTHER" id="PTHR10772">
    <property type="entry name" value="10 KDA HEAT SHOCK PROTEIN"/>
    <property type="match status" value="1"/>
</dbReference>
<dbReference type="GO" id="GO:0051082">
    <property type="term" value="F:unfolded protein binding"/>
    <property type="evidence" value="ECO:0007669"/>
    <property type="project" value="TreeGrafter"/>
</dbReference>
<dbReference type="GO" id="GO:0046872">
    <property type="term" value="F:metal ion binding"/>
    <property type="evidence" value="ECO:0007669"/>
    <property type="project" value="TreeGrafter"/>
</dbReference>
<dbReference type="GO" id="GO:0005739">
    <property type="term" value="C:mitochondrion"/>
    <property type="evidence" value="ECO:0007669"/>
    <property type="project" value="TreeGrafter"/>
</dbReference>
<dbReference type="GO" id="GO:0044183">
    <property type="term" value="F:protein folding chaperone"/>
    <property type="evidence" value="ECO:0007669"/>
    <property type="project" value="InterPro"/>
</dbReference>
<sequence length="111" mass="11043">MSCAAVAVAAEASSQPLDLSKMEPLGDRVLVKPFEAQKVSAGGVLLAGGTTDAMADALLGEVLAVGSEVDVGVAAGDSVIFSKYSSSDVKLPAGGEVCFVAQKSILATLSK</sequence>
<keyword evidence="5" id="KW-1185">Reference proteome</keyword>
<dbReference type="AlphaFoldDB" id="A0AAW1S9C8"/>
<dbReference type="GO" id="GO:0005524">
    <property type="term" value="F:ATP binding"/>
    <property type="evidence" value="ECO:0007669"/>
    <property type="project" value="InterPro"/>
</dbReference>
<dbReference type="EMBL" id="JALJOU010000007">
    <property type="protein sequence ID" value="KAK9842524.1"/>
    <property type="molecule type" value="Genomic_DNA"/>
</dbReference>
<dbReference type="PANTHER" id="PTHR10772:SF63">
    <property type="entry name" value="20 KDA CHAPERONIN, CHLOROPLASTIC"/>
    <property type="match status" value="1"/>
</dbReference>
<evidence type="ECO:0000256" key="1">
    <source>
        <dbReference type="ARBA" id="ARBA00006975"/>
    </source>
</evidence>